<dbReference type="Pfam" id="PF01243">
    <property type="entry name" value="PNPOx_N"/>
    <property type="match status" value="1"/>
</dbReference>
<keyword evidence="5 9" id="KW-0560">Oxidoreductase</keyword>
<reference evidence="9 10" key="1">
    <citation type="submission" date="2015-02" db="EMBL/GenBank/DDBJ databases">
        <title>Draft genome sequences of ten Microbacterium spp. with emphasis on heavy metal contaminated environments.</title>
        <authorList>
            <person name="Corretto E."/>
        </authorList>
    </citation>
    <scope>NUCLEOTIDE SEQUENCE [LARGE SCALE GENOMIC DNA]</scope>
    <source>
        <strain evidence="9 10">DSM 18659</strain>
    </source>
</reference>
<comment type="caution">
    <text evidence="9">The sequence shown here is derived from an EMBL/GenBank/DDBJ whole genome shotgun (WGS) entry which is preliminary data.</text>
</comment>
<dbReference type="GO" id="GO:0008615">
    <property type="term" value="P:pyridoxine biosynthetic process"/>
    <property type="evidence" value="ECO:0007669"/>
    <property type="project" value="InterPro"/>
</dbReference>
<evidence type="ECO:0000313" key="11">
    <source>
        <dbReference type="Proteomes" id="UP000257479"/>
    </source>
</evidence>
<evidence type="ECO:0000256" key="4">
    <source>
        <dbReference type="ARBA" id="ARBA00022643"/>
    </source>
</evidence>
<dbReference type="EMBL" id="JYIY01000079">
    <property type="protein sequence ID" value="KJL35410.1"/>
    <property type="molecule type" value="Genomic_DNA"/>
</dbReference>
<sequence length="201" mass="22927">MTGWFDLAERDDWPTDPFELLTAWLPANDDPARPIMTVITVDETGAPDGRTQLLTEFDAGGLYFHADANSRKFAQLENDPRVALVIALLDDKHQITVQGVAETPPPGEEDAAYRRRNVYLQQLAWQNTHEFARRPLPERVAAWAAFQEEHADGFEPPVSWAGKRVRPTRLTFWAGRDDTASRRVEYRRQPDESWTVEVRAG</sequence>
<evidence type="ECO:0000256" key="3">
    <source>
        <dbReference type="ARBA" id="ARBA00022630"/>
    </source>
</evidence>
<gene>
    <name evidence="9" type="primary">pdxH</name>
    <name evidence="8" type="ORF">DCP95_04855</name>
    <name evidence="9" type="ORF">RR49_02636</name>
</gene>
<proteinExistence type="inferred from homology"/>
<dbReference type="RefSeq" id="WP_048808884.1">
    <property type="nucleotide sequence ID" value="NZ_JYIY01000079.1"/>
</dbReference>
<dbReference type="InterPro" id="IPR011576">
    <property type="entry name" value="Pyridox_Oxase_N"/>
</dbReference>
<protein>
    <submittedName>
        <fullName evidence="8">Pyridoxine 5'-phosphate oxidase</fullName>
    </submittedName>
    <submittedName>
        <fullName evidence="9">Pyridoxine/pyridoxamine 5'-phosphate oxidase</fullName>
        <ecNumber evidence="9">1.4.3.5</ecNumber>
    </submittedName>
</protein>
<comment type="cofactor">
    <cofactor evidence="1">
        <name>FMN</name>
        <dbReference type="ChEBI" id="CHEBI:58210"/>
    </cofactor>
</comment>
<dbReference type="AlphaFoldDB" id="A0A0F0LSZ8"/>
<dbReference type="GO" id="GO:0004733">
    <property type="term" value="F:pyridoxamine phosphate oxidase activity"/>
    <property type="evidence" value="ECO:0007669"/>
    <property type="project" value="UniProtKB-EC"/>
</dbReference>
<feature type="domain" description="Pyridoxamine 5'-phosphate oxidase N-terminal" evidence="6">
    <location>
        <begin position="33"/>
        <end position="147"/>
    </location>
</feature>
<keyword evidence="4" id="KW-0288">FMN</keyword>
<dbReference type="GO" id="GO:0010181">
    <property type="term" value="F:FMN binding"/>
    <property type="evidence" value="ECO:0007669"/>
    <property type="project" value="InterPro"/>
</dbReference>
<evidence type="ECO:0000256" key="1">
    <source>
        <dbReference type="ARBA" id="ARBA00001917"/>
    </source>
</evidence>
<evidence type="ECO:0000259" key="6">
    <source>
        <dbReference type="Pfam" id="PF01243"/>
    </source>
</evidence>
<comment type="similarity">
    <text evidence="2">Belongs to the pyridoxamine 5'-phosphate oxidase family.</text>
</comment>
<evidence type="ECO:0000313" key="8">
    <source>
        <dbReference type="EMBL" id="HAN23886.1"/>
    </source>
</evidence>
<dbReference type="InterPro" id="IPR019576">
    <property type="entry name" value="Pyridoxamine_oxidase_dimer_C"/>
</dbReference>
<evidence type="ECO:0000256" key="2">
    <source>
        <dbReference type="ARBA" id="ARBA00007301"/>
    </source>
</evidence>
<accession>A0A0F0LSZ8</accession>
<name>A0A0F0LSZ8_9MICO</name>
<dbReference type="Proteomes" id="UP000257479">
    <property type="component" value="Unassembled WGS sequence"/>
</dbReference>
<organism evidence="9 10">
    <name type="scientific">Microbacterium ginsengisoli</name>
    <dbReference type="NCBI Taxonomy" id="400772"/>
    <lineage>
        <taxon>Bacteria</taxon>
        <taxon>Bacillati</taxon>
        <taxon>Actinomycetota</taxon>
        <taxon>Actinomycetes</taxon>
        <taxon>Micrococcales</taxon>
        <taxon>Microbacteriaceae</taxon>
        <taxon>Microbacterium</taxon>
    </lineage>
</organism>
<dbReference type="OrthoDB" id="9780392at2"/>
<dbReference type="STRING" id="400772.RR49_02636"/>
<dbReference type="PATRIC" id="fig|400772.4.peg.2648"/>
<dbReference type="InterPro" id="IPR012349">
    <property type="entry name" value="Split_barrel_FMN-bd"/>
</dbReference>
<reference evidence="8 11" key="2">
    <citation type="journal article" date="2018" name="Nat. Biotechnol.">
        <title>A standardized bacterial taxonomy based on genome phylogeny substantially revises the tree of life.</title>
        <authorList>
            <person name="Parks D.H."/>
            <person name="Chuvochina M."/>
            <person name="Waite D.W."/>
            <person name="Rinke C."/>
            <person name="Skarshewski A."/>
            <person name="Chaumeil P.A."/>
            <person name="Hugenholtz P."/>
        </authorList>
    </citation>
    <scope>NUCLEOTIDE SEQUENCE [LARGE SCALE GENOMIC DNA]</scope>
    <source>
        <strain evidence="8">UBA9152</strain>
    </source>
</reference>
<dbReference type="SUPFAM" id="SSF50475">
    <property type="entry name" value="FMN-binding split barrel"/>
    <property type="match status" value="1"/>
</dbReference>
<keyword evidence="10" id="KW-1185">Reference proteome</keyword>
<evidence type="ECO:0000313" key="10">
    <source>
        <dbReference type="Proteomes" id="UP000033451"/>
    </source>
</evidence>
<evidence type="ECO:0000259" key="7">
    <source>
        <dbReference type="Pfam" id="PF10590"/>
    </source>
</evidence>
<dbReference type="EC" id="1.4.3.5" evidence="9"/>
<evidence type="ECO:0000313" key="9">
    <source>
        <dbReference type="EMBL" id="KJL35410.1"/>
    </source>
</evidence>
<dbReference type="Proteomes" id="UP000033451">
    <property type="component" value="Unassembled WGS sequence"/>
</dbReference>
<dbReference type="Gene3D" id="2.30.110.10">
    <property type="entry name" value="Electron Transport, Fmn-binding Protein, Chain A"/>
    <property type="match status" value="1"/>
</dbReference>
<evidence type="ECO:0000256" key="5">
    <source>
        <dbReference type="ARBA" id="ARBA00023002"/>
    </source>
</evidence>
<dbReference type="InterPro" id="IPR000659">
    <property type="entry name" value="Pyridox_Oxase"/>
</dbReference>
<dbReference type="PANTHER" id="PTHR10851">
    <property type="entry name" value="PYRIDOXINE-5-PHOSPHATE OXIDASE"/>
    <property type="match status" value="1"/>
</dbReference>
<dbReference type="Pfam" id="PF10590">
    <property type="entry name" value="PNP_phzG_C"/>
    <property type="match status" value="1"/>
</dbReference>
<dbReference type="EMBL" id="DMNG01000081">
    <property type="protein sequence ID" value="HAN23886.1"/>
    <property type="molecule type" value="Genomic_DNA"/>
</dbReference>
<keyword evidence="3" id="KW-0285">Flavoprotein</keyword>
<dbReference type="PANTHER" id="PTHR10851:SF0">
    <property type="entry name" value="PYRIDOXINE-5'-PHOSPHATE OXIDASE"/>
    <property type="match status" value="1"/>
</dbReference>
<feature type="domain" description="Pyridoxine 5'-phosphate oxidase dimerisation C-terminal" evidence="7">
    <location>
        <begin position="160"/>
        <end position="197"/>
    </location>
</feature>